<evidence type="ECO:0000256" key="4">
    <source>
        <dbReference type="ARBA" id="ARBA00023136"/>
    </source>
</evidence>
<name>A0A9P0AY02_BRAAE</name>
<feature type="domain" description="Receptor ligand binding region" evidence="5">
    <location>
        <begin position="3"/>
        <end position="103"/>
    </location>
</feature>
<accession>A0A9P0AY02</accession>
<dbReference type="SUPFAM" id="SSF53822">
    <property type="entry name" value="Periplasmic binding protein-like I"/>
    <property type="match status" value="1"/>
</dbReference>
<comment type="subcellular location">
    <subcellularLocation>
        <location evidence="1">Membrane</location>
    </subcellularLocation>
</comment>
<evidence type="ECO:0000259" key="5">
    <source>
        <dbReference type="Pfam" id="PF01094"/>
    </source>
</evidence>
<dbReference type="InterPro" id="IPR001828">
    <property type="entry name" value="ANF_lig-bd_rcpt"/>
</dbReference>
<gene>
    <name evidence="6" type="ORF">MELIAE_LOCUS3689</name>
</gene>
<keyword evidence="3" id="KW-1133">Transmembrane helix</keyword>
<evidence type="ECO:0000256" key="2">
    <source>
        <dbReference type="ARBA" id="ARBA00022692"/>
    </source>
</evidence>
<keyword evidence="2" id="KW-0812">Transmembrane</keyword>
<dbReference type="AlphaFoldDB" id="A0A9P0AY02"/>
<reference evidence="6" key="1">
    <citation type="submission" date="2021-12" db="EMBL/GenBank/DDBJ databases">
        <authorList>
            <person name="King R."/>
        </authorList>
    </citation>
    <scope>NUCLEOTIDE SEQUENCE</scope>
</reference>
<proteinExistence type="predicted"/>
<dbReference type="InterPro" id="IPR028082">
    <property type="entry name" value="Peripla_BP_I"/>
</dbReference>
<keyword evidence="4" id="KW-0472">Membrane</keyword>
<organism evidence="6 7">
    <name type="scientific">Brassicogethes aeneus</name>
    <name type="common">Rape pollen beetle</name>
    <name type="synonym">Meligethes aeneus</name>
    <dbReference type="NCBI Taxonomy" id="1431903"/>
    <lineage>
        <taxon>Eukaryota</taxon>
        <taxon>Metazoa</taxon>
        <taxon>Ecdysozoa</taxon>
        <taxon>Arthropoda</taxon>
        <taxon>Hexapoda</taxon>
        <taxon>Insecta</taxon>
        <taxon>Pterygota</taxon>
        <taxon>Neoptera</taxon>
        <taxon>Endopterygota</taxon>
        <taxon>Coleoptera</taxon>
        <taxon>Polyphaga</taxon>
        <taxon>Cucujiformia</taxon>
        <taxon>Nitidulidae</taxon>
        <taxon>Meligethinae</taxon>
        <taxon>Brassicogethes</taxon>
    </lineage>
</organism>
<protein>
    <recommendedName>
        <fullName evidence="5">Receptor ligand binding region domain-containing protein</fullName>
    </recommendedName>
</protein>
<dbReference type="OrthoDB" id="1890790at2759"/>
<dbReference type="Proteomes" id="UP001154078">
    <property type="component" value="Chromosome 2"/>
</dbReference>
<dbReference type="GO" id="GO:0016020">
    <property type="term" value="C:membrane"/>
    <property type="evidence" value="ECO:0007669"/>
    <property type="project" value="UniProtKB-SubCell"/>
</dbReference>
<dbReference type="Pfam" id="PF01094">
    <property type="entry name" value="ANF_receptor"/>
    <property type="match status" value="1"/>
</dbReference>
<evidence type="ECO:0000313" key="6">
    <source>
        <dbReference type="EMBL" id="CAH0550985.1"/>
    </source>
</evidence>
<sequence>MYARVVILSVRGPLVRKFMIAAHGLDMTKGDYTFLDVEIFPGSYWGDHDWETGDEQDATARKAYEALLRVSLLQPANDDFQIFAEKVKERSLRDYNYSISDGEENIHYYCCNQLQRRKVVFLFKKDKKLFAFHDDRGSPQQLSNFEN</sequence>
<dbReference type="EMBL" id="OV121133">
    <property type="protein sequence ID" value="CAH0550985.1"/>
    <property type="molecule type" value="Genomic_DNA"/>
</dbReference>
<evidence type="ECO:0000313" key="7">
    <source>
        <dbReference type="Proteomes" id="UP001154078"/>
    </source>
</evidence>
<evidence type="ECO:0000256" key="1">
    <source>
        <dbReference type="ARBA" id="ARBA00004370"/>
    </source>
</evidence>
<evidence type="ECO:0000256" key="3">
    <source>
        <dbReference type="ARBA" id="ARBA00022989"/>
    </source>
</evidence>
<keyword evidence="7" id="KW-1185">Reference proteome</keyword>
<dbReference type="Gene3D" id="3.40.50.2300">
    <property type="match status" value="1"/>
</dbReference>